<evidence type="ECO:0000313" key="1">
    <source>
        <dbReference type="EMBL" id="GEP94724.1"/>
    </source>
</evidence>
<dbReference type="EMBL" id="BKAU01000001">
    <property type="protein sequence ID" value="GEP94724.1"/>
    <property type="molecule type" value="Genomic_DNA"/>
</dbReference>
<evidence type="ECO:0000313" key="2">
    <source>
        <dbReference type="Proteomes" id="UP000321436"/>
    </source>
</evidence>
<reference evidence="1 2" key="1">
    <citation type="submission" date="2019-07" db="EMBL/GenBank/DDBJ databases">
        <title>Whole genome shotgun sequence of Chitinophaga cymbidii NBRC 109752.</title>
        <authorList>
            <person name="Hosoyama A."/>
            <person name="Uohara A."/>
            <person name="Ohji S."/>
            <person name="Ichikawa N."/>
        </authorList>
    </citation>
    <scope>NUCLEOTIDE SEQUENCE [LARGE SCALE GENOMIC DNA]</scope>
    <source>
        <strain evidence="1 2">NBRC 109752</strain>
    </source>
</reference>
<dbReference type="OrthoDB" id="1351981at2"/>
<dbReference type="RefSeq" id="WP_146858368.1">
    <property type="nucleotide sequence ID" value="NZ_BKAU01000001.1"/>
</dbReference>
<organism evidence="1 2">
    <name type="scientific">Chitinophaga cymbidii</name>
    <dbReference type="NCBI Taxonomy" id="1096750"/>
    <lineage>
        <taxon>Bacteria</taxon>
        <taxon>Pseudomonadati</taxon>
        <taxon>Bacteroidota</taxon>
        <taxon>Chitinophagia</taxon>
        <taxon>Chitinophagales</taxon>
        <taxon>Chitinophagaceae</taxon>
        <taxon>Chitinophaga</taxon>
    </lineage>
</organism>
<name>A0A512RGD1_9BACT</name>
<comment type="caution">
    <text evidence="1">The sequence shown here is derived from an EMBL/GenBank/DDBJ whole genome shotgun (WGS) entry which is preliminary data.</text>
</comment>
<protein>
    <recommendedName>
        <fullName evidence="3">2'-5' RNA ligase</fullName>
    </recommendedName>
</protein>
<sequence>MSTAQLSLFGTDAIPAARSRCDYFILISPPQKIIAKVAAKKRSLNKTVPAGDENLRSIAHISLYRMLVPENDDLVLLKLRRALAHLYRFTVRLNGAELFMHGRSKVSLVLKIENPEPVRMIHAFIAREFRTSKSITPHLTIARNIPSRYAEKIRLQDFQLYDEFLCEKITVLKKTDGQEYFSVLLDIPLRQY</sequence>
<dbReference type="Gene3D" id="3.90.1140.10">
    <property type="entry name" value="Cyclic phosphodiesterase"/>
    <property type="match status" value="1"/>
</dbReference>
<proteinExistence type="predicted"/>
<dbReference type="Proteomes" id="UP000321436">
    <property type="component" value="Unassembled WGS sequence"/>
</dbReference>
<keyword evidence="2" id="KW-1185">Reference proteome</keyword>
<dbReference type="SUPFAM" id="SSF55144">
    <property type="entry name" value="LigT-like"/>
    <property type="match status" value="1"/>
</dbReference>
<accession>A0A512RGD1</accession>
<gene>
    <name evidence="1" type="ORF">CCY01nite_09840</name>
</gene>
<evidence type="ECO:0008006" key="3">
    <source>
        <dbReference type="Google" id="ProtNLM"/>
    </source>
</evidence>
<dbReference type="AlphaFoldDB" id="A0A512RGD1"/>
<dbReference type="InterPro" id="IPR009097">
    <property type="entry name" value="Cyclic_Pdiesterase"/>
</dbReference>
<dbReference type="Pfam" id="PF13563">
    <property type="entry name" value="2_5_RNA_ligase2"/>
    <property type="match status" value="1"/>
</dbReference>